<evidence type="ECO:0000313" key="3">
    <source>
        <dbReference type="RefSeq" id="XP_039239843.1"/>
    </source>
</evidence>
<proteinExistence type="predicted"/>
<dbReference type="Proteomes" id="UP000504627">
    <property type="component" value="Unplaced"/>
</dbReference>
<feature type="region of interest" description="Disordered" evidence="1">
    <location>
        <begin position="122"/>
        <end position="273"/>
    </location>
</feature>
<protein>
    <submittedName>
        <fullName evidence="3">Serine/arginine repetitive matrix protein 1-like</fullName>
    </submittedName>
</protein>
<dbReference type="GeneID" id="120323726"/>
<organism evidence="2 3">
    <name type="scientific">Pipra filicauda</name>
    <name type="common">Wire-tailed manakin</name>
    <dbReference type="NCBI Taxonomy" id="649802"/>
    <lineage>
        <taxon>Eukaryota</taxon>
        <taxon>Metazoa</taxon>
        <taxon>Chordata</taxon>
        <taxon>Craniata</taxon>
        <taxon>Vertebrata</taxon>
        <taxon>Euteleostomi</taxon>
        <taxon>Archelosauria</taxon>
        <taxon>Archosauria</taxon>
        <taxon>Dinosauria</taxon>
        <taxon>Saurischia</taxon>
        <taxon>Theropoda</taxon>
        <taxon>Coelurosauria</taxon>
        <taxon>Aves</taxon>
        <taxon>Neognathae</taxon>
        <taxon>Neoaves</taxon>
        <taxon>Telluraves</taxon>
        <taxon>Australaves</taxon>
        <taxon>Passeriformes</taxon>
        <taxon>Pipridae</taxon>
        <taxon>Pipra</taxon>
    </lineage>
</organism>
<dbReference type="AlphaFoldDB" id="A0A7R5KQ40"/>
<sequence>MSTPLKNEEALTCHVTRRPTRIEAPLFSGSALPCPETVGVGAVSKQPGDLWQARSSSAYLPVCAQAQPQKYPYPVVKVKVTSAFQACSAGELSPASPARRVTAGPQRPCRVRFTSLRASLGLSQRRVAQRGASRQQGPRVGRKQIPRRAAGKGKGADSGSGRSGVSGRHRSREGGRHREALADTGSARQRRTYLGQRGSGRHGRTVPTPPPADVQRRHRPARQPTASRPRDTPPAPPMAGTRRRHFRRNHARPAPPVPARPSASRKCMERMFF</sequence>
<gene>
    <name evidence="3" type="primary">LOC120323726</name>
</gene>
<evidence type="ECO:0000256" key="1">
    <source>
        <dbReference type="SAM" id="MobiDB-lite"/>
    </source>
</evidence>
<name>A0A7R5KQ40_9PASS</name>
<evidence type="ECO:0000313" key="2">
    <source>
        <dbReference type="Proteomes" id="UP000504627"/>
    </source>
</evidence>
<feature type="compositionally biased region" description="Basic and acidic residues" evidence="1">
    <location>
        <begin position="172"/>
        <end position="181"/>
    </location>
</feature>
<feature type="compositionally biased region" description="Gly residues" evidence="1">
    <location>
        <begin position="152"/>
        <end position="164"/>
    </location>
</feature>
<feature type="compositionally biased region" description="Basic residues" evidence="1">
    <location>
        <begin position="140"/>
        <end position="151"/>
    </location>
</feature>
<feature type="compositionally biased region" description="Basic residues" evidence="1">
    <location>
        <begin position="241"/>
        <end position="251"/>
    </location>
</feature>
<dbReference type="InParanoid" id="A0A7R5KQ40"/>
<accession>A0A7R5KQ40</accession>
<dbReference type="RefSeq" id="XP_039239843.1">
    <property type="nucleotide sequence ID" value="XM_039383909.1"/>
</dbReference>
<reference evidence="3" key="1">
    <citation type="submission" date="2025-08" db="UniProtKB">
        <authorList>
            <consortium name="RefSeq"/>
        </authorList>
    </citation>
    <scope>IDENTIFICATION</scope>
    <source>
        <tissue evidence="3">Muscle</tissue>
    </source>
</reference>
<keyword evidence="2" id="KW-1185">Reference proteome</keyword>